<keyword evidence="2" id="KW-0378">Hydrolase</keyword>
<dbReference type="PANTHER" id="PTHR12277:SF81">
    <property type="entry name" value="PROTEIN ABHD13"/>
    <property type="match status" value="1"/>
</dbReference>
<evidence type="ECO:0000313" key="2">
    <source>
        <dbReference type="EMBL" id="OAM91955.1"/>
    </source>
</evidence>
<protein>
    <submittedName>
        <fullName evidence="2">Alpha/beta hydrolase</fullName>
    </submittedName>
</protein>
<name>A0A178IR86_9BACT</name>
<evidence type="ECO:0000313" key="3">
    <source>
        <dbReference type="Proteomes" id="UP000078486"/>
    </source>
</evidence>
<dbReference type="AlphaFoldDB" id="A0A178IR86"/>
<sequence length="285" mass="30466">MKMAAAIIVFVFLLFILVVMGGGCAYRAFYYPDAVLRETPAQHGMKFEPVTFSSGDGTRLTGWFLPATTAANPREAKGTVIHFHGNAQNMTAHWQFVRWLPARGFNVFVFDYRGYGASAGKPGPKGLWRDSQAAIDCVRVRPDVDPERLLVFGQSLGGTNALAAVGGGDRAGIRAVAIEAAFYSYTSIANDKLPGAGWLLCNRYGAAKHIAQISPIPLLLIHGTADSVIPESHSARLFAKAGEPKQLVIIPGSAHIDAMTEAHGGAYRDLLVAFFEAALAAPAAH</sequence>
<gene>
    <name evidence="2" type="ORF">AW736_26100</name>
</gene>
<dbReference type="InterPro" id="IPR022742">
    <property type="entry name" value="Hydrolase_4"/>
</dbReference>
<dbReference type="PANTHER" id="PTHR12277">
    <property type="entry name" value="ALPHA/BETA HYDROLASE DOMAIN-CONTAINING PROTEIN"/>
    <property type="match status" value="1"/>
</dbReference>
<keyword evidence="3" id="KW-1185">Reference proteome</keyword>
<dbReference type="Proteomes" id="UP000078486">
    <property type="component" value="Unassembled WGS sequence"/>
</dbReference>
<organism evidence="2 3">
    <name type="scientific">Termitidicoccus mucosus</name>
    <dbReference type="NCBI Taxonomy" id="1184151"/>
    <lineage>
        <taxon>Bacteria</taxon>
        <taxon>Pseudomonadati</taxon>
        <taxon>Verrucomicrobiota</taxon>
        <taxon>Opitutia</taxon>
        <taxon>Opitutales</taxon>
        <taxon>Opitutaceae</taxon>
        <taxon>Termitidicoccus</taxon>
    </lineage>
</organism>
<feature type="domain" description="Serine aminopeptidase S33" evidence="1">
    <location>
        <begin position="75"/>
        <end position="186"/>
    </location>
</feature>
<dbReference type="GO" id="GO:0016787">
    <property type="term" value="F:hydrolase activity"/>
    <property type="evidence" value="ECO:0007669"/>
    <property type="project" value="UniProtKB-KW"/>
</dbReference>
<proteinExistence type="predicted"/>
<dbReference type="InterPro" id="IPR029058">
    <property type="entry name" value="AB_hydrolase_fold"/>
</dbReference>
<reference evidence="2 3" key="1">
    <citation type="submission" date="2016-01" db="EMBL/GenBank/DDBJ databases">
        <title>High potential of lignocellulose degradation of a new Verrucomicrobia species.</title>
        <authorList>
            <person name="Wang Y."/>
            <person name="Shi Y."/>
            <person name="Qiu Z."/>
            <person name="Liu S."/>
            <person name="Yang H."/>
        </authorList>
    </citation>
    <scope>NUCLEOTIDE SEQUENCE [LARGE SCALE GENOMIC DNA]</scope>
    <source>
        <strain evidence="2 3">TSB47</strain>
    </source>
</reference>
<dbReference type="STRING" id="1184151.AW736_26100"/>
<dbReference type="Gene3D" id="3.40.50.1820">
    <property type="entry name" value="alpha/beta hydrolase"/>
    <property type="match status" value="1"/>
</dbReference>
<dbReference type="PROSITE" id="PS51257">
    <property type="entry name" value="PROKAR_LIPOPROTEIN"/>
    <property type="match status" value="1"/>
</dbReference>
<comment type="caution">
    <text evidence="2">The sequence shown here is derived from an EMBL/GenBank/DDBJ whole genome shotgun (WGS) entry which is preliminary data.</text>
</comment>
<evidence type="ECO:0000259" key="1">
    <source>
        <dbReference type="Pfam" id="PF12146"/>
    </source>
</evidence>
<dbReference type="Pfam" id="PF12146">
    <property type="entry name" value="Hydrolase_4"/>
    <property type="match status" value="1"/>
</dbReference>
<accession>A0A178IR86</accession>
<dbReference type="SUPFAM" id="SSF53474">
    <property type="entry name" value="alpha/beta-Hydrolases"/>
    <property type="match status" value="1"/>
</dbReference>
<dbReference type="EMBL" id="LRRQ01000002">
    <property type="protein sequence ID" value="OAM91955.1"/>
    <property type="molecule type" value="Genomic_DNA"/>
</dbReference>